<dbReference type="EMBL" id="JARGDH010000002">
    <property type="protein sequence ID" value="KAL0277220.1"/>
    <property type="molecule type" value="Genomic_DNA"/>
</dbReference>
<accession>A0AAW2I4A3</accession>
<comment type="caution">
    <text evidence="2">The sequence shown here is derived from an EMBL/GenBank/DDBJ whole genome shotgun (WGS) entry which is preliminary data.</text>
</comment>
<proteinExistence type="predicted"/>
<evidence type="ECO:0000313" key="2">
    <source>
        <dbReference type="EMBL" id="KAL0277220.1"/>
    </source>
</evidence>
<protein>
    <submittedName>
        <fullName evidence="2">Uncharacterized protein</fullName>
    </submittedName>
</protein>
<gene>
    <name evidence="2" type="ORF">PYX00_004578</name>
</gene>
<dbReference type="AlphaFoldDB" id="A0AAW2I4A3"/>
<sequence>MTSRFSNRATGAAAATAIVLLVLLIVLLWTGVGQDYLQNGRKSSPRRNNSEFRVADDDAFEDDSEYLQKGFQWVALNLTRREDQARIKTKPQSRPTPSQLSPGHMTLAEVIAVGMNNNVVLRGSAQKSDRRNVRSPGAVVVNGGAENTFTAAEEGDPPAVADPGGTCR</sequence>
<organism evidence="2">
    <name type="scientific">Menopon gallinae</name>
    <name type="common">poultry shaft louse</name>
    <dbReference type="NCBI Taxonomy" id="328185"/>
    <lineage>
        <taxon>Eukaryota</taxon>
        <taxon>Metazoa</taxon>
        <taxon>Ecdysozoa</taxon>
        <taxon>Arthropoda</taxon>
        <taxon>Hexapoda</taxon>
        <taxon>Insecta</taxon>
        <taxon>Pterygota</taxon>
        <taxon>Neoptera</taxon>
        <taxon>Paraneoptera</taxon>
        <taxon>Psocodea</taxon>
        <taxon>Troctomorpha</taxon>
        <taxon>Phthiraptera</taxon>
        <taxon>Amblycera</taxon>
        <taxon>Menoponidae</taxon>
        <taxon>Menopon</taxon>
    </lineage>
</organism>
<evidence type="ECO:0000256" key="1">
    <source>
        <dbReference type="SAM" id="MobiDB-lite"/>
    </source>
</evidence>
<reference evidence="2" key="1">
    <citation type="journal article" date="2024" name="Gigascience">
        <title>Chromosome-level genome of the poultry shaft louse Menopon gallinae provides insight into the host-switching and adaptive evolution of parasitic lice.</title>
        <authorList>
            <person name="Xu Y."/>
            <person name="Ma L."/>
            <person name="Liu S."/>
            <person name="Liang Y."/>
            <person name="Liu Q."/>
            <person name="He Z."/>
            <person name="Tian L."/>
            <person name="Duan Y."/>
            <person name="Cai W."/>
            <person name="Li H."/>
            <person name="Song F."/>
        </authorList>
    </citation>
    <scope>NUCLEOTIDE SEQUENCE</scope>
    <source>
        <strain evidence="2">Cailab_2023a</strain>
    </source>
</reference>
<name>A0AAW2I4A3_9NEOP</name>
<feature type="region of interest" description="Disordered" evidence="1">
    <location>
        <begin position="146"/>
        <end position="168"/>
    </location>
</feature>